<reference evidence="2" key="1">
    <citation type="submission" date="2011-03" db="EMBL/GenBank/DDBJ databases">
        <title>Draft genome sequence of Brevundimonas diminuta.</title>
        <authorList>
            <person name="Brown P.J.B."/>
            <person name="Buechlein A."/>
            <person name="Hemmerich C."/>
            <person name="Brun Y.V."/>
        </authorList>
    </citation>
    <scope>NUCLEOTIDE SEQUENCE [LARGE SCALE GENOMIC DNA]</scope>
    <source>
        <strain evidence="2">C19</strain>
    </source>
</reference>
<organism evidence="1 2">
    <name type="scientific">Asticcacaulis biprosthecium C19</name>
    <dbReference type="NCBI Taxonomy" id="715226"/>
    <lineage>
        <taxon>Bacteria</taxon>
        <taxon>Pseudomonadati</taxon>
        <taxon>Pseudomonadota</taxon>
        <taxon>Alphaproteobacteria</taxon>
        <taxon>Caulobacterales</taxon>
        <taxon>Caulobacteraceae</taxon>
        <taxon>Asticcacaulis</taxon>
    </lineage>
</organism>
<sequence>MCGLLATNGFQDEARPPLEDAAGSALKAFAAFAGSAGSEDLHAMFAAASYKVTKGLSKNADITGIASAVNDLFQAVDEHLDLARLEGA</sequence>
<evidence type="ECO:0000313" key="2">
    <source>
        <dbReference type="Proteomes" id="UP000006512"/>
    </source>
</evidence>
<dbReference type="HOGENOM" id="CLU_2462444_0_0_5"/>
<name>F4QSA9_9CAUL</name>
<dbReference type="EMBL" id="GL883080">
    <property type="protein sequence ID" value="EGF89629.1"/>
    <property type="molecule type" value="Genomic_DNA"/>
</dbReference>
<dbReference type="Proteomes" id="UP000006512">
    <property type="component" value="Unassembled WGS sequence"/>
</dbReference>
<evidence type="ECO:0000313" key="1">
    <source>
        <dbReference type="EMBL" id="EGF89629.1"/>
    </source>
</evidence>
<keyword evidence="2" id="KW-1185">Reference proteome</keyword>
<protein>
    <submittedName>
        <fullName evidence="1">Uncharacterized protein</fullName>
    </submittedName>
</protein>
<accession>F4QSA9</accession>
<dbReference type="AlphaFoldDB" id="F4QSA9"/>
<gene>
    <name evidence="1" type="ORF">ABI_40520</name>
</gene>
<proteinExistence type="predicted"/>